<dbReference type="InterPro" id="IPR036691">
    <property type="entry name" value="Endo/exonu/phosph_ase_sf"/>
</dbReference>
<organism evidence="1 2">
    <name type="scientific">Necator americanus</name>
    <name type="common">Human hookworm</name>
    <dbReference type="NCBI Taxonomy" id="51031"/>
    <lineage>
        <taxon>Eukaryota</taxon>
        <taxon>Metazoa</taxon>
        <taxon>Ecdysozoa</taxon>
        <taxon>Nematoda</taxon>
        <taxon>Chromadorea</taxon>
        <taxon>Rhabditida</taxon>
        <taxon>Rhabditina</taxon>
        <taxon>Rhabditomorpha</taxon>
        <taxon>Strongyloidea</taxon>
        <taxon>Ancylostomatidae</taxon>
        <taxon>Bunostominae</taxon>
        <taxon>Necator</taxon>
    </lineage>
</organism>
<reference evidence="1 2" key="1">
    <citation type="submission" date="2023-08" db="EMBL/GenBank/DDBJ databases">
        <title>A Necator americanus chromosomal reference genome.</title>
        <authorList>
            <person name="Ilik V."/>
            <person name="Petrzelkova K.J."/>
            <person name="Pardy F."/>
            <person name="Fuh T."/>
            <person name="Niatou-Singa F.S."/>
            <person name="Gouil Q."/>
            <person name="Baker L."/>
            <person name="Ritchie M.E."/>
            <person name="Jex A.R."/>
            <person name="Gazzola D."/>
            <person name="Li H."/>
            <person name="Toshio Fujiwara R."/>
            <person name="Zhan B."/>
            <person name="Aroian R.V."/>
            <person name="Pafco B."/>
            <person name="Schwarz E.M."/>
        </authorList>
    </citation>
    <scope>NUCLEOTIDE SEQUENCE [LARGE SCALE GENOMIC DNA]</scope>
    <source>
        <strain evidence="1 2">Aroian</strain>
        <tissue evidence="1">Whole animal</tissue>
    </source>
</reference>
<sequence length="254" mass="29427">MSKIPRKQVDIVGIDANANMGLEQQSDVLGKWYYPAKRTSDNGERLVDSCEQTDLIISFMFDRNHRRYHIMWQGSINLTPEEQRKRKIKTLKLQLDYVLARDIPRSDIRKSRAVWDVAFDSDHRPVLLSFNTRFHKKNRGVPLQSTSQVRNTKNVERNSANVCLFMLDCGTGRSSAMRIPSQSASKALQGKRSRFYYRGRSLPFHRRKQNPRKILYVSPVLTSTRKSVLEGKLAESLGFTKTPHRQKEKMLSCP</sequence>
<keyword evidence="2" id="KW-1185">Reference proteome</keyword>
<comment type="caution">
    <text evidence="1">The sequence shown here is derived from an EMBL/GenBank/DDBJ whole genome shotgun (WGS) entry which is preliminary data.</text>
</comment>
<evidence type="ECO:0008006" key="3">
    <source>
        <dbReference type="Google" id="ProtNLM"/>
    </source>
</evidence>
<dbReference type="EMBL" id="JAVFWL010000006">
    <property type="protein sequence ID" value="KAK6761137.1"/>
    <property type="molecule type" value="Genomic_DNA"/>
</dbReference>
<proteinExistence type="predicted"/>
<name>A0ABR1EEL5_NECAM</name>
<dbReference type="Gene3D" id="3.60.10.10">
    <property type="entry name" value="Endonuclease/exonuclease/phosphatase"/>
    <property type="match status" value="1"/>
</dbReference>
<dbReference type="SUPFAM" id="SSF56219">
    <property type="entry name" value="DNase I-like"/>
    <property type="match status" value="1"/>
</dbReference>
<dbReference type="Proteomes" id="UP001303046">
    <property type="component" value="Unassembled WGS sequence"/>
</dbReference>
<accession>A0ABR1EEL5</accession>
<evidence type="ECO:0000313" key="2">
    <source>
        <dbReference type="Proteomes" id="UP001303046"/>
    </source>
</evidence>
<evidence type="ECO:0000313" key="1">
    <source>
        <dbReference type="EMBL" id="KAK6761137.1"/>
    </source>
</evidence>
<protein>
    <recommendedName>
        <fullName evidence="3">Endonuclease/exonuclease/phosphatase domain-containing protein</fullName>
    </recommendedName>
</protein>
<gene>
    <name evidence="1" type="primary">Necator_chrX.g22431</name>
    <name evidence="1" type="ORF">RB195_022269</name>
</gene>